<evidence type="ECO:0000256" key="1">
    <source>
        <dbReference type="SAM" id="Phobius"/>
    </source>
</evidence>
<proteinExistence type="predicted"/>
<feature type="transmembrane region" description="Helical" evidence="1">
    <location>
        <begin position="67"/>
        <end position="87"/>
    </location>
</feature>
<reference evidence="2 3" key="2">
    <citation type="submission" date="2020-03" db="EMBL/GenBank/DDBJ databases">
        <title>Chryseoglobus sp. isolated from a deep-sea seamount.</title>
        <authorList>
            <person name="Zhang D.-C."/>
        </authorList>
    </citation>
    <scope>NUCLEOTIDE SEQUENCE [LARGE SCALE GENOMIC DNA]</scope>
    <source>
        <strain evidence="2 3">KN1116</strain>
    </source>
</reference>
<feature type="transmembrane region" description="Helical" evidence="1">
    <location>
        <begin position="194"/>
        <end position="212"/>
    </location>
</feature>
<dbReference type="RefSeq" id="WP_165638023.1">
    <property type="nucleotide sequence ID" value="NZ_VIKT02000004.1"/>
</dbReference>
<keyword evidence="3" id="KW-1185">Reference proteome</keyword>
<evidence type="ECO:0000313" key="2">
    <source>
        <dbReference type="EMBL" id="NHF62222.1"/>
    </source>
</evidence>
<dbReference type="Proteomes" id="UP000818266">
    <property type="component" value="Unassembled WGS sequence"/>
</dbReference>
<dbReference type="Pfam" id="PF18761">
    <property type="entry name" value="Heliorhodopsin"/>
    <property type="match status" value="1"/>
</dbReference>
<protein>
    <submittedName>
        <fullName evidence="2">Uncharacterized protein</fullName>
    </submittedName>
</protein>
<reference evidence="2 3" key="1">
    <citation type="submission" date="2019-06" db="EMBL/GenBank/DDBJ databases">
        <authorList>
            <person name="De-Chao Zhang Q."/>
        </authorList>
    </citation>
    <scope>NUCLEOTIDE SEQUENCE [LARGE SCALE GENOMIC DNA]</scope>
    <source>
        <strain evidence="2 3">KN1116</strain>
    </source>
</reference>
<dbReference type="EMBL" id="VIKT02000004">
    <property type="protein sequence ID" value="NHF62222.1"/>
    <property type="molecule type" value="Genomic_DNA"/>
</dbReference>
<sequence>MTIDHAVPRAADSRVAAVVLALQALATLVVMGLADARLDVLVVVEPPMLLAEASAPLVSGVLLTPEAVRGMLAVLLVTAVLQAFLVYQHGRSGLSASTASTAHWVAVSQSLGITVVIIALLNGAAAASTIVLAYALAAGGGLLGWLQDRAPRRSESRARLWPFAVLTVLVIVPWGVIALVQITGLVLGAPASDGVRATTLVVLAATAAWAVAEWAIARPAGVARTPEGAARLRVISSTGLASIPAGAVLVLALVGG</sequence>
<accession>A0A9E5ME69</accession>
<feature type="transmembrane region" description="Helical" evidence="1">
    <location>
        <begin position="158"/>
        <end position="182"/>
    </location>
</feature>
<gene>
    <name evidence="2" type="ORF">FK219_003030</name>
</gene>
<keyword evidence="1" id="KW-0472">Membrane</keyword>
<comment type="caution">
    <text evidence="2">The sequence shown here is derived from an EMBL/GenBank/DDBJ whole genome shotgun (WGS) entry which is preliminary data.</text>
</comment>
<evidence type="ECO:0000313" key="3">
    <source>
        <dbReference type="Proteomes" id="UP000818266"/>
    </source>
</evidence>
<keyword evidence="1" id="KW-0812">Transmembrane</keyword>
<dbReference type="InterPro" id="IPR041113">
    <property type="entry name" value="Heliorhodopsin"/>
</dbReference>
<feature type="transmembrane region" description="Helical" evidence="1">
    <location>
        <begin position="99"/>
        <end position="121"/>
    </location>
</feature>
<keyword evidence="1" id="KW-1133">Transmembrane helix</keyword>
<organism evidence="2 3">
    <name type="scientific">Microcella pacifica</name>
    <dbReference type="NCBI Taxonomy" id="2591847"/>
    <lineage>
        <taxon>Bacteria</taxon>
        <taxon>Bacillati</taxon>
        <taxon>Actinomycetota</taxon>
        <taxon>Actinomycetes</taxon>
        <taxon>Micrococcales</taxon>
        <taxon>Microbacteriaceae</taxon>
        <taxon>Microcella</taxon>
    </lineage>
</organism>
<dbReference type="AlphaFoldDB" id="A0A9E5ME69"/>
<name>A0A9E5ME69_9MICO</name>
<feature type="transmembrane region" description="Helical" evidence="1">
    <location>
        <begin position="127"/>
        <end position="146"/>
    </location>
</feature>
<feature type="transmembrane region" description="Helical" evidence="1">
    <location>
        <begin position="232"/>
        <end position="254"/>
    </location>
</feature>